<evidence type="ECO:0000313" key="8">
    <source>
        <dbReference type="EMBL" id="KAF6760421.1"/>
    </source>
</evidence>
<keyword evidence="5" id="KW-0175">Coiled coil</keyword>
<evidence type="ECO:0000256" key="1">
    <source>
        <dbReference type="ARBA" id="ARBA00022723"/>
    </source>
</evidence>
<dbReference type="InterPro" id="IPR013083">
    <property type="entry name" value="Znf_RING/FYVE/PHD"/>
</dbReference>
<dbReference type="InterPro" id="IPR001841">
    <property type="entry name" value="Znf_RING"/>
</dbReference>
<evidence type="ECO:0000256" key="5">
    <source>
        <dbReference type="SAM" id="Coils"/>
    </source>
</evidence>
<feature type="coiled-coil region" evidence="5">
    <location>
        <begin position="186"/>
        <end position="213"/>
    </location>
</feature>
<evidence type="ECO:0000256" key="3">
    <source>
        <dbReference type="ARBA" id="ARBA00022833"/>
    </source>
</evidence>
<dbReference type="PROSITE" id="PS00518">
    <property type="entry name" value="ZF_RING_1"/>
    <property type="match status" value="1"/>
</dbReference>
<organism evidence="8 9">
    <name type="scientific">Ephemerocybe angulata</name>
    <dbReference type="NCBI Taxonomy" id="980116"/>
    <lineage>
        <taxon>Eukaryota</taxon>
        <taxon>Fungi</taxon>
        <taxon>Dikarya</taxon>
        <taxon>Basidiomycota</taxon>
        <taxon>Agaricomycotina</taxon>
        <taxon>Agaricomycetes</taxon>
        <taxon>Agaricomycetidae</taxon>
        <taxon>Agaricales</taxon>
        <taxon>Agaricineae</taxon>
        <taxon>Psathyrellaceae</taxon>
        <taxon>Ephemerocybe</taxon>
    </lineage>
</organism>
<feature type="compositionally biased region" description="Low complexity" evidence="6">
    <location>
        <begin position="13"/>
        <end position="27"/>
    </location>
</feature>
<keyword evidence="2 4" id="KW-0863">Zinc-finger</keyword>
<evidence type="ECO:0000256" key="4">
    <source>
        <dbReference type="PROSITE-ProRule" id="PRU00175"/>
    </source>
</evidence>
<dbReference type="Proteomes" id="UP000521943">
    <property type="component" value="Unassembled WGS sequence"/>
</dbReference>
<feature type="region of interest" description="Disordered" evidence="6">
    <location>
        <begin position="230"/>
        <end position="273"/>
    </location>
</feature>
<keyword evidence="3" id="KW-0862">Zinc</keyword>
<keyword evidence="1" id="KW-0479">Metal-binding</keyword>
<dbReference type="GO" id="GO:0008270">
    <property type="term" value="F:zinc ion binding"/>
    <property type="evidence" value="ECO:0007669"/>
    <property type="project" value="UniProtKB-KW"/>
</dbReference>
<evidence type="ECO:0000259" key="7">
    <source>
        <dbReference type="PROSITE" id="PS50089"/>
    </source>
</evidence>
<dbReference type="PROSITE" id="PS50089">
    <property type="entry name" value="ZF_RING_2"/>
    <property type="match status" value="1"/>
</dbReference>
<sequence>MQAQSTLSTQVNAASTEQQSTSTTAADASDEHRPIALPGCGICTNLLHPIHRPAKRIICGHTYCGECVERLLELGYACPGKCRDNVPLRPRDARTLHISIAPTMEEEDDAAALSVIVALLKKRARLDGLEAYNTVQSEFISKCIANQLSTLRRFTSISKTAFTTKMDAVSELKGLDEELRVALDSENKLLSELSAVQRQLRAVRREMPELDLENYSARLSILSDVRTSLKRPAADTGDDVDNNPHTSKRARSPDRAQEAVPGPSSQRRLRSLRPLRNARFRAGAYAPILSRNHHRLSSLRVAFAPIRGIVSEPLAIQRRRHDSESSEAIVELGEYKRGSPAVWSDSTPLQWRRTRLIGLDEVWGNSARLGSREISRFTCPQVPGNVLLTSSPLPVLSRCCRRKVPRPSALWPTRLPRAAQNLRPVWIPLRQAEVVRAGPEGQAQKDHWYQQDEVLEGCFQEV</sequence>
<feature type="region of interest" description="Disordered" evidence="6">
    <location>
        <begin position="1"/>
        <end position="30"/>
    </location>
</feature>
<dbReference type="InterPro" id="IPR017907">
    <property type="entry name" value="Znf_RING_CS"/>
</dbReference>
<reference evidence="8 9" key="1">
    <citation type="submission" date="2020-07" db="EMBL/GenBank/DDBJ databases">
        <title>Comparative genomics of pyrophilous fungi reveals a link between fire events and developmental genes.</title>
        <authorList>
            <consortium name="DOE Joint Genome Institute"/>
            <person name="Steindorff A.S."/>
            <person name="Carver A."/>
            <person name="Calhoun S."/>
            <person name="Stillman K."/>
            <person name="Liu H."/>
            <person name="Lipzen A."/>
            <person name="Pangilinan J."/>
            <person name="Labutti K."/>
            <person name="Bruns T.D."/>
            <person name="Grigoriev I.V."/>
        </authorList>
    </citation>
    <scope>NUCLEOTIDE SEQUENCE [LARGE SCALE GENOMIC DNA]</scope>
    <source>
        <strain evidence="8 9">CBS 144469</strain>
    </source>
</reference>
<name>A0A8H6I7S7_9AGAR</name>
<dbReference type="Gene3D" id="3.30.40.10">
    <property type="entry name" value="Zinc/RING finger domain, C3HC4 (zinc finger)"/>
    <property type="match status" value="1"/>
</dbReference>
<comment type="caution">
    <text evidence="8">The sequence shown here is derived from an EMBL/GenBank/DDBJ whole genome shotgun (WGS) entry which is preliminary data.</text>
</comment>
<evidence type="ECO:0000256" key="6">
    <source>
        <dbReference type="SAM" id="MobiDB-lite"/>
    </source>
</evidence>
<feature type="compositionally biased region" description="Polar residues" evidence="6">
    <location>
        <begin position="1"/>
        <end position="12"/>
    </location>
</feature>
<dbReference type="AlphaFoldDB" id="A0A8H6I7S7"/>
<evidence type="ECO:0000256" key="2">
    <source>
        <dbReference type="ARBA" id="ARBA00022771"/>
    </source>
</evidence>
<accession>A0A8H6I7S7</accession>
<keyword evidence="9" id="KW-1185">Reference proteome</keyword>
<feature type="domain" description="RING-type" evidence="7">
    <location>
        <begin position="40"/>
        <end position="79"/>
    </location>
</feature>
<dbReference type="OrthoDB" id="2904179at2759"/>
<protein>
    <recommendedName>
        <fullName evidence="7">RING-type domain-containing protein</fullName>
    </recommendedName>
</protein>
<proteinExistence type="predicted"/>
<dbReference type="EMBL" id="JACGCI010000012">
    <property type="protein sequence ID" value="KAF6760421.1"/>
    <property type="molecule type" value="Genomic_DNA"/>
</dbReference>
<gene>
    <name evidence="8" type="ORF">DFP72DRAFT_843331</name>
</gene>
<dbReference type="SUPFAM" id="SSF57850">
    <property type="entry name" value="RING/U-box"/>
    <property type="match status" value="1"/>
</dbReference>
<evidence type="ECO:0000313" key="9">
    <source>
        <dbReference type="Proteomes" id="UP000521943"/>
    </source>
</evidence>